<comment type="similarity">
    <text evidence="1">Belongs to the glycosyltransferase 90 family.</text>
</comment>
<reference evidence="5 6" key="1">
    <citation type="submission" date="2019-10" db="EMBL/GenBank/DDBJ databases">
        <authorList>
            <person name="Palmer J.M."/>
        </authorList>
    </citation>
    <scope>NUCLEOTIDE SEQUENCE [LARGE SCALE GENOMIC DNA]</scope>
    <source>
        <strain evidence="5 6">TWF696</strain>
    </source>
</reference>
<dbReference type="PANTHER" id="PTHR12203:SF35">
    <property type="entry name" value="PROTEIN O-GLUCOSYLTRANSFERASE 1"/>
    <property type="match status" value="1"/>
</dbReference>
<feature type="chain" id="PRO_5043440778" evidence="3">
    <location>
        <begin position="21"/>
        <end position="589"/>
    </location>
</feature>
<keyword evidence="3" id="KW-0732">Signal</keyword>
<dbReference type="AlphaFoldDB" id="A0AAV9TZM5"/>
<dbReference type="InterPro" id="IPR006598">
    <property type="entry name" value="CAP10"/>
</dbReference>
<feature type="domain" description="Glycosyl transferase CAP10" evidence="4">
    <location>
        <begin position="303"/>
        <end position="539"/>
    </location>
</feature>
<evidence type="ECO:0000256" key="3">
    <source>
        <dbReference type="SAM" id="SignalP"/>
    </source>
</evidence>
<evidence type="ECO:0000313" key="5">
    <source>
        <dbReference type="EMBL" id="KAK6332341.1"/>
    </source>
</evidence>
<dbReference type="Pfam" id="PF05686">
    <property type="entry name" value="Glyco_transf_90"/>
    <property type="match status" value="1"/>
</dbReference>
<dbReference type="SMART" id="SM00672">
    <property type="entry name" value="CAP10"/>
    <property type="match status" value="1"/>
</dbReference>
<gene>
    <name evidence="5" type="primary">CAP2_2</name>
    <name evidence="5" type="ORF">TWF696_003059</name>
</gene>
<dbReference type="GO" id="GO:0016740">
    <property type="term" value="F:transferase activity"/>
    <property type="evidence" value="ECO:0007669"/>
    <property type="project" value="UniProtKB-KW"/>
</dbReference>
<evidence type="ECO:0000259" key="4">
    <source>
        <dbReference type="SMART" id="SM00672"/>
    </source>
</evidence>
<evidence type="ECO:0000313" key="6">
    <source>
        <dbReference type="Proteomes" id="UP001375240"/>
    </source>
</evidence>
<dbReference type="InterPro" id="IPR051091">
    <property type="entry name" value="O-Glucosyltr/Glycosyltrsf_90"/>
</dbReference>
<evidence type="ECO:0000256" key="2">
    <source>
        <dbReference type="ARBA" id="ARBA00022679"/>
    </source>
</evidence>
<protein>
    <submittedName>
        <fullName evidence="5">F-actin-capping protein subunit beta</fullName>
    </submittedName>
</protein>
<evidence type="ECO:0000256" key="1">
    <source>
        <dbReference type="ARBA" id="ARBA00010118"/>
    </source>
</evidence>
<accession>A0AAV9TZM5</accession>
<proteinExistence type="inferred from homology"/>
<organism evidence="5 6">
    <name type="scientific">Orbilia brochopaga</name>
    <dbReference type="NCBI Taxonomy" id="3140254"/>
    <lineage>
        <taxon>Eukaryota</taxon>
        <taxon>Fungi</taxon>
        <taxon>Dikarya</taxon>
        <taxon>Ascomycota</taxon>
        <taxon>Pezizomycotina</taxon>
        <taxon>Orbiliomycetes</taxon>
        <taxon>Orbiliales</taxon>
        <taxon>Orbiliaceae</taxon>
        <taxon>Orbilia</taxon>
    </lineage>
</organism>
<dbReference type="PANTHER" id="PTHR12203">
    <property type="entry name" value="KDEL LYS-ASP-GLU-LEU CONTAINING - RELATED"/>
    <property type="match status" value="1"/>
</dbReference>
<name>A0AAV9TZM5_9PEZI</name>
<keyword evidence="6" id="KW-1185">Reference proteome</keyword>
<sequence>MRITIRSILVALLVVSAVSAAVIIISALNISEDRPAGAAPPHRSSWSRYLNIWRPLFHKQWRITAYANDTDPLAEHFAPHLNWTVPDVWSVEEIEELFLSSYTEYRAFLDRQSKTYEDAVRAYKKRYRRDPPPGFRRWFTYAKGMDCLVIDDYDVIEESLAPFRGLPRASLEQRMQEIRLLDTEKRIAGVNITGGLLRTSSNSLWQLVDLGGFMHSLPELRFLVNEWDEPFVIPQEKDTERPVEFFEAAKVPWWPKIVDQCAWEGRKVGGGWKNSGRFITSIADAKAALDVCAHPEYEGTHGFLNAPVSFTGTRQLVPIMSTQKLSVFKDILIPSSSPFHPEFLENEGVQPFESKKKVLYWRGSPTGGHLDPTNVLKSHRVRLALMSQTHGDLIDAKLTTYFGDDDVQAIQKDVFGETKIVDKMEENNYGYLMDMDGNGQSGRFYRLLRSKAVVFKSTIFQQWHDDRLFPWVHYVPVKLGMPELVEVLSWLARTERGEGISKRIAEESDWWARQALRVEDAEVYMYRLLLEYAALFRDPGAHISDYMRVPSDLILLDYTMSRKSSRDGAAIIIKQSHRTGEPSKLERIA</sequence>
<dbReference type="EMBL" id="JAVHNQ010000015">
    <property type="protein sequence ID" value="KAK6332341.1"/>
    <property type="molecule type" value="Genomic_DNA"/>
</dbReference>
<comment type="caution">
    <text evidence="5">The sequence shown here is derived from an EMBL/GenBank/DDBJ whole genome shotgun (WGS) entry which is preliminary data.</text>
</comment>
<dbReference type="Proteomes" id="UP001375240">
    <property type="component" value="Unassembled WGS sequence"/>
</dbReference>
<feature type="signal peptide" evidence="3">
    <location>
        <begin position="1"/>
        <end position="20"/>
    </location>
</feature>
<keyword evidence="2" id="KW-0808">Transferase</keyword>